<evidence type="ECO:0000313" key="7">
    <source>
        <dbReference type="EMBL" id="CAB5000684.1"/>
    </source>
</evidence>
<dbReference type="InterPro" id="IPR013525">
    <property type="entry name" value="ABC2_TM"/>
</dbReference>
<dbReference type="AlphaFoldDB" id="A0A6J7PFQ4"/>
<feature type="domain" description="ABC-2 type transporter transmembrane" evidence="6">
    <location>
        <begin position="20"/>
        <end position="145"/>
    </location>
</feature>
<evidence type="ECO:0000256" key="1">
    <source>
        <dbReference type="ARBA" id="ARBA00004141"/>
    </source>
</evidence>
<evidence type="ECO:0000256" key="4">
    <source>
        <dbReference type="ARBA" id="ARBA00023136"/>
    </source>
</evidence>
<dbReference type="GO" id="GO:0043190">
    <property type="term" value="C:ATP-binding cassette (ABC) transporter complex"/>
    <property type="evidence" value="ECO:0007669"/>
    <property type="project" value="InterPro"/>
</dbReference>
<evidence type="ECO:0000256" key="5">
    <source>
        <dbReference type="SAM" id="Phobius"/>
    </source>
</evidence>
<feature type="transmembrane region" description="Helical" evidence="5">
    <location>
        <begin position="44"/>
        <end position="64"/>
    </location>
</feature>
<evidence type="ECO:0000259" key="6">
    <source>
        <dbReference type="Pfam" id="PF01061"/>
    </source>
</evidence>
<dbReference type="PANTHER" id="PTHR43229">
    <property type="entry name" value="NODULATION PROTEIN J"/>
    <property type="match status" value="1"/>
</dbReference>
<keyword evidence="3 5" id="KW-1133">Transmembrane helix</keyword>
<sequence>MNGAIYDSTMNIFFKLNHDRIYHGMLATSLGPLDVALGEIGLALLRGFLYGVGFMAVVAPLGLIPSLWGILAIPAAVLIAFGFASVGMALTTYMKSFQQLEIINIFLLPMFLFSGSFYPLSVFPEWLQFIIKALPLSQAIHLVRGLTLGQINTALLGHAFYFVVMIVIGLFFTTKRLNALFMK</sequence>
<keyword evidence="4 5" id="KW-0472">Membrane</keyword>
<comment type="subcellular location">
    <subcellularLocation>
        <location evidence="1">Membrane</location>
        <topology evidence="1">Multi-pass membrane protein</topology>
    </subcellularLocation>
</comment>
<dbReference type="EMBL" id="CAFBOX010000123">
    <property type="protein sequence ID" value="CAB5000684.1"/>
    <property type="molecule type" value="Genomic_DNA"/>
</dbReference>
<protein>
    <submittedName>
        <fullName evidence="7">Unannotated protein</fullName>
    </submittedName>
</protein>
<organism evidence="7">
    <name type="scientific">freshwater metagenome</name>
    <dbReference type="NCBI Taxonomy" id="449393"/>
    <lineage>
        <taxon>unclassified sequences</taxon>
        <taxon>metagenomes</taxon>
        <taxon>ecological metagenomes</taxon>
    </lineage>
</organism>
<keyword evidence="2 5" id="KW-0812">Transmembrane</keyword>
<dbReference type="Pfam" id="PF01061">
    <property type="entry name" value="ABC2_membrane"/>
    <property type="match status" value="1"/>
</dbReference>
<dbReference type="PANTHER" id="PTHR43229:SF2">
    <property type="entry name" value="NODULATION PROTEIN J"/>
    <property type="match status" value="1"/>
</dbReference>
<accession>A0A6J7PFQ4</accession>
<evidence type="ECO:0000256" key="2">
    <source>
        <dbReference type="ARBA" id="ARBA00022692"/>
    </source>
</evidence>
<feature type="transmembrane region" description="Helical" evidence="5">
    <location>
        <begin position="102"/>
        <end position="120"/>
    </location>
</feature>
<gene>
    <name evidence="7" type="ORF">UFOPK4035_00748</name>
</gene>
<dbReference type="InterPro" id="IPR000412">
    <property type="entry name" value="ABC_2_transport"/>
</dbReference>
<name>A0A6J7PFQ4_9ZZZZ</name>
<reference evidence="7" key="1">
    <citation type="submission" date="2020-05" db="EMBL/GenBank/DDBJ databases">
        <authorList>
            <person name="Chiriac C."/>
            <person name="Salcher M."/>
            <person name="Ghai R."/>
            <person name="Kavagutti S V."/>
        </authorList>
    </citation>
    <scope>NUCLEOTIDE SEQUENCE</scope>
</reference>
<feature type="transmembrane region" description="Helical" evidence="5">
    <location>
        <begin position="70"/>
        <end position="90"/>
    </location>
</feature>
<feature type="transmembrane region" description="Helical" evidence="5">
    <location>
        <begin position="155"/>
        <end position="173"/>
    </location>
</feature>
<proteinExistence type="predicted"/>
<evidence type="ECO:0000256" key="3">
    <source>
        <dbReference type="ARBA" id="ARBA00022989"/>
    </source>
</evidence>
<dbReference type="GO" id="GO:0140359">
    <property type="term" value="F:ABC-type transporter activity"/>
    <property type="evidence" value="ECO:0007669"/>
    <property type="project" value="InterPro"/>
</dbReference>
<dbReference type="PRINTS" id="PR00164">
    <property type="entry name" value="ABC2TRNSPORT"/>
</dbReference>
<dbReference type="InterPro" id="IPR051784">
    <property type="entry name" value="Nod_factor_ABC_transporter"/>
</dbReference>